<evidence type="ECO:0000313" key="3">
    <source>
        <dbReference type="Proteomes" id="UP000461506"/>
    </source>
</evidence>
<evidence type="ECO:0000313" key="2">
    <source>
        <dbReference type="EMBL" id="MSC61926.1"/>
    </source>
</evidence>
<dbReference type="Gene3D" id="6.20.170.10">
    <property type="match status" value="1"/>
</dbReference>
<sequence length="228" mass="24058">MMQEFVDQINKSARSATEDMHTALPGEIKSYDPDKGVATVLPKAKFTKPDGSMMDFPEISGVPVMFPQSKNVTIAWPIKKGDGCLLVFSEQALDYWMYGKETDTKLRFDLTNAIAIPNLTSGGNSTMKLACDEDAVAIAAGDTKAKITPKTAELTLGSAKVKVEPSLVQVTVGGTVLAISPDGVDITGKLTVKGGITARDDVKASNGSISLANHVHRGDSGGMTGKPQ</sequence>
<reference evidence="2 3" key="1">
    <citation type="journal article" date="2019" name="Nat. Med.">
        <title>A library of human gut bacterial isolates paired with longitudinal multiomics data enables mechanistic microbiome research.</title>
        <authorList>
            <person name="Poyet M."/>
            <person name="Groussin M."/>
            <person name="Gibbons S.M."/>
            <person name="Avila-Pacheco J."/>
            <person name="Jiang X."/>
            <person name="Kearney S.M."/>
            <person name="Perrotta A.R."/>
            <person name="Berdy B."/>
            <person name="Zhao S."/>
            <person name="Lieberman T.D."/>
            <person name="Swanson P.K."/>
            <person name="Smith M."/>
            <person name="Roesemann S."/>
            <person name="Alexander J.E."/>
            <person name="Rich S.A."/>
            <person name="Livny J."/>
            <person name="Vlamakis H."/>
            <person name="Clish C."/>
            <person name="Bullock K."/>
            <person name="Deik A."/>
            <person name="Scott J."/>
            <person name="Pierce K.A."/>
            <person name="Xavier R.J."/>
            <person name="Alm E.J."/>
        </authorList>
    </citation>
    <scope>NUCLEOTIDE SEQUENCE [LARGE SCALE GENOMIC DNA]</scope>
    <source>
        <strain evidence="2 3">BIOML-A1</strain>
    </source>
</reference>
<dbReference type="Pfam" id="PF18352">
    <property type="entry name" value="Gp138_N"/>
    <property type="match status" value="1"/>
</dbReference>
<gene>
    <name evidence="2" type="ORF">GKD95_00890</name>
</gene>
<dbReference type="InterPro" id="IPR041599">
    <property type="entry name" value="Gp138_N"/>
</dbReference>
<feature type="domain" description="Phage protein Gp138 N-terminal" evidence="1">
    <location>
        <begin position="24"/>
        <end position="117"/>
    </location>
</feature>
<dbReference type="InterPro" id="IPR037026">
    <property type="entry name" value="Vgr_OB-fold_dom_sf"/>
</dbReference>
<dbReference type="Proteomes" id="UP000461506">
    <property type="component" value="Unassembled WGS sequence"/>
</dbReference>
<comment type="caution">
    <text evidence="2">The sequence shown here is derived from an EMBL/GenBank/DDBJ whole genome shotgun (WGS) entry which is preliminary data.</text>
</comment>
<name>A0A844DKI1_9FIRM</name>
<protein>
    <recommendedName>
        <fullName evidence="1">Phage protein Gp138 N-terminal domain-containing protein</fullName>
    </recommendedName>
</protein>
<dbReference type="RefSeq" id="WP_154276177.1">
    <property type="nucleotide sequence ID" value="NZ_WKQN01000001.1"/>
</dbReference>
<proteinExistence type="predicted"/>
<organism evidence="2 3">
    <name type="scientific">Faecalibacterium prausnitzii</name>
    <dbReference type="NCBI Taxonomy" id="853"/>
    <lineage>
        <taxon>Bacteria</taxon>
        <taxon>Bacillati</taxon>
        <taxon>Bacillota</taxon>
        <taxon>Clostridia</taxon>
        <taxon>Eubacteriales</taxon>
        <taxon>Oscillospiraceae</taxon>
        <taxon>Faecalibacterium</taxon>
    </lineage>
</organism>
<dbReference type="Gene3D" id="2.40.50.230">
    <property type="entry name" value="Gp5 N-terminal domain"/>
    <property type="match status" value="1"/>
</dbReference>
<accession>A0A844DKI1</accession>
<dbReference type="EMBL" id="WKQN01000001">
    <property type="protein sequence ID" value="MSC61926.1"/>
    <property type="molecule type" value="Genomic_DNA"/>
</dbReference>
<dbReference type="AlphaFoldDB" id="A0A844DKI1"/>
<evidence type="ECO:0000259" key="1">
    <source>
        <dbReference type="Pfam" id="PF18352"/>
    </source>
</evidence>